<evidence type="ECO:0000313" key="4">
    <source>
        <dbReference type="EMBL" id="UUI04280.1"/>
    </source>
</evidence>
<evidence type="ECO:0000256" key="2">
    <source>
        <dbReference type="SAM" id="SignalP"/>
    </source>
</evidence>
<proteinExistence type="predicted"/>
<feature type="chain" id="PRO_5045818322" evidence="2">
    <location>
        <begin position="29"/>
        <end position="425"/>
    </location>
</feature>
<dbReference type="RefSeq" id="WP_256709226.1">
    <property type="nucleotide sequence ID" value="NZ_CP101914.1"/>
</dbReference>
<reference evidence="4" key="1">
    <citation type="submission" date="2022-07" db="EMBL/GenBank/DDBJ databases">
        <title>FELIX.</title>
        <authorList>
            <person name="Wan K.H."/>
            <person name="Park S."/>
            <person name="Lawrence Q."/>
            <person name="Eichenberger J.P."/>
            <person name="Booth B.W."/>
            <person name="Piaggio A.J."/>
            <person name="Chandler J.C."/>
            <person name="Franklin A.B."/>
            <person name="Celniker S.E."/>
        </authorList>
    </citation>
    <scope>NUCLEOTIDE SEQUENCE</scope>
    <source>
        <strain evidence="4">QA-1986 374</strain>
    </source>
</reference>
<feature type="compositionally biased region" description="Acidic residues" evidence="1">
    <location>
        <begin position="27"/>
        <end position="71"/>
    </location>
</feature>
<gene>
    <name evidence="4" type="ORF">NP439_06355</name>
</gene>
<dbReference type="PROSITE" id="PS51782">
    <property type="entry name" value="LYSM"/>
    <property type="match status" value="1"/>
</dbReference>
<keyword evidence="5" id="KW-1185">Reference proteome</keyword>
<keyword evidence="2" id="KW-0732">Signal</keyword>
<evidence type="ECO:0000313" key="5">
    <source>
        <dbReference type="Proteomes" id="UP001059773"/>
    </source>
</evidence>
<evidence type="ECO:0000259" key="3">
    <source>
        <dbReference type="PROSITE" id="PS51782"/>
    </source>
</evidence>
<dbReference type="Proteomes" id="UP001059773">
    <property type="component" value="Chromosome"/>
</dbReference>
<feature type="signal peptide" evidence="2">
    <location>
        <begin position="1"/>
        <end position="28"/>
    </location>
</feature>
<evidence type="ECO:0000256" key="1">
    <source>
        <dbReference type="SAM" id="MobiDB-lite"/>
    </source>
</evidence>
<name>A0ABY5JV83_9BACI</name>
<sequence length="425" mass="47317">MKQNKHAKIGWLLAASTLLLFACGNDEASESENDSTEETAESQDVDEGQENGSNEEIEENQTESDQNEEGQQETYELSEIVDMSEEEKEAHHRELAVQEEHLMDEVFENLLLPGVHENTVYYEGRVGPEEQVQLEFPDGDNPADSTTVQPQTAAEGYFSVDLSDYPFSSGEAITVRITGGYPQEQTFEIPIHEAEDGMEEVRVVERPEASDDSEMEVSEIDTLESIAYQYGITVEELEEWNDISNPSELEVGTTLTVDGSNDADSEADESAEANGEDSSKSYEDYSNGRFGFSVEYPSTFEADYMPANNDGIEVNDDTATIIASGSHGSTTGEDEGYMTISEAGSIEPFYEGALLEAEEEGDSISYERLEDDWYAISYFDGTNNIYKKAILGDDYIANLHIEYPAELQDEYEEIVERVSDSFQIP</sequence>
<accession>A0ABY5JV83</accession>
<dbReference type="SUPFAM" id="SSF54106">
    <property type="entry name" value="LysM domain"/>
    <property type="match status" value="1"/>
</dbReference>
<dbReference type="Pfam" id="PF01476">
    <property type="entry name" value="LysM"/>
    <property type="match status" value="1"/>
</dbReference>
<protein>
    <submittedName>
        <fullName evidence="4">LysM peptidoglycan-binding domain-containing protein</fullName>
    </submittedName>
</protein>
<dbReference type="SMART" id="SM00257">
    <property type="entry name" value="LysM"/>
    <property type="match status" value="1"/>
</dbReference>
<feature type="region of interest" description="Disordered" evidence="1">
    <location>
        <begin position="27"/>
        <end position="77"/>
    </location>
</feature>
<dbReference type="CDD" id="cd00118">
    <property type="entry name" value="LysM"/>
    <property type="match status" value="1"/>
</dbReference>
<feature type="region of interest" description="Disordered" evidence="1">
    <location>
        <begin position="253"/>
        <end position="286"/>
    </location>
</feature>
<dbReference type="EMBL" id="CP101914">
    <property type="protein sequence ID" value="UUI04280.1"/>
    <property type="molecule type" value="Genomic_DNA"/>
</dbReference>
<organism evidence="4 5">
    <name type="scientific">Oceanobacillus jeddahense</name>
    <dbReference type="NCBI Taxonomy" id="1462527"/>
    <lineage>
        <taxon>Bacteria</taxon>
        <taxon>Bacillati</taxon>
        <taxon>Bacillota</taxon>
        <taxon>Bacilli</taxon>
        <taxon>Bacillales</taxon>
        <taxon>Bacillaceae</taxon>
        <taxon>Oceanobacillus</taxon>
    </lineage>
</organism>
<dbReference type="Gene3D" id="3.10.350.10">
    <property type="entry name" value="LysM domain"/>
    <property type="match status" value="1"/>
</dbReference>
<dbReference type="PROSITE" id="PS51257">
    <property type="entry name" value="PROKAR_LIPOPROTEIN"/>
    <property type="match status" value="1"/>
</dbReference>
<feature type="domain" description="LysM" evidence="3">
    <location>
        <begin position="213"/>
        <end position="257"/>
    </location>
</feature>
<dbReference type="InterPro" id="IPR036779">
    <property type="entry name" value="LysM_dom_sf"/>
</dbReference>
<dbReference type="InterPro" id="IPR018392">
    <property type="entry name" value="LysM"/>
</dbReference>
<feature type="compositionally biased region" description="Acidic residues" evidence="1">
    <location>
        <begin position="261"/>
        <end position="275"/>
    </location>
</feature>